<sequence length="156" mass="16984">MEVIEEWISDCATSSPSSLLSEAQLSYIIHLPQSDDSIVVSLLKTNGFTSFVARLPIELDEKHASPCTERPAKAATVVVVRVCGYLILSSFVVTHCAGSTFFRLSTPLRKFVVLLHFRSSSSDWSLEFGKSFGLDSLITSPLSSPPSFAVNRLIGS</sequence>
<evidence type="ECO:0000313" key="1">
    <source>
        <dbReference type="EnsemblPlants" id="Kaladp0060s0325.1.v1.1"/>
    </source>
</evidence>
<keyword evidence="2" id="KW-1185">Reference proteome</keyword>
<proteinExistence type="predicted"/>
<name>A0A7N0UCB8_KALFE</name>
<accession>A0A7N0UCB8</accession>
<dbReference type="AlphaFoldDB" id="A0A7N0UCB8"/>
<dbReference type="EnsemblPlants" id="Kaladp0060s0325.1.v1.1">
    <property type="protein sequence ID" value="Kaladp0060s0325.1.v1.1"/>
    <property type="gene ID" value="Kaladp0060s0325.v1.1"/>
</dbReference>
<dbReference type="Proteomes" id="UP000594263">
    <property type="component" value="Unplaced"/>
</dbReference>
<reference evidence="1" key="1">
    <citation type="submission" date="2021-01" db="UniProtKB">
        <authorList>
            <consortium name="EnsemblPlants"/>
        </authorList>
    </citation>
    <scope>IDENTIFICATION</scope>
</reference>
<organism evidence="1 2">
    <name type="scientific">Kalanchoe fedtschenkoi</name>
    <name type="common">Lavender scallops</name>
    <name type="synonym">South American air plant</name>
    <dbReference type="NCBI Taxonomy" id="63787"/>
    <lineage>
        <taxon>Eukaryota</taxon>
        <taxon>Viridiplantae</taxon>
        <taxon>Streptophyta</taxon>
        <taxon>Embryophyta</taxon>
        <taxon>Tracheophyta</taxon>
        <taxon>Spermatophyta</taxon>
        <taxon>Magnoliopsida</taxon>
        <taxon>eudicotyledons</taxon>
        <taxon>Gunneridae</taxon>
        <taxon>Pentapetalae</taxon>
        <taxon>Saxifragales</taxon>
        <taxon>Crassulaceae</taxon>
        <taxon>Kalanchoe</taxon>
    </lineage>
</organism>
<evidence type="ECO:0000313" key="2">
    <source>
        <dbReference type="Proteomes" id="UP000594263"/>
    </source>
</evidence>
<protein>
    <submittedName>
        <fullName evidence="1">Uncharacterized protein</fullName>
    </submittedName>
</protein>
<dbReference type="Gramene" id="Kaladp0060s0325.1.v1.1">
    <property type="protein sequence ID" value="Kaladp0060s0325.1.v1.1"/>
    <property type="gene ID" value="Kaladp0060s0325.v1.1"/>
</dbReference>